<organism evidence="1">
    <name type="scientific">Anguilla anguilla</name>
    <name type="common">European freshwater eel</name>
    <name type="synonym">Muraena anguilla</name>
    <dbReference type="NCBI Taxonomy" id="7936"/>
    <lineage>
        <taxon>Eukaryota</taxon>
        <taxon>Metazoa</taxon>
        <taxon>Chordata</taxon>
        <taxon>Craniata</taxon>
        <taxon>Vertebrata</taxon>
        <taxon>Euteleostomi</taxon>
        <taxon>Actinopterygii</taxon>
        <taxon>Neopterygii</taxon>
        <taxon>Teleostei</taxon>
        <taxon>Anguilliformes</taxon>
        <taxon>Anguillidae</taxon>
        <taxon>Anguilla</taxon>
    </lineage>
</organism>
<proteinExistence type="predicted"/>
<name>A0A0E9SYI2_ANGAN</name>
<reference evidence="1" key="1">
    <citation type="submission" date="2014-11" db="EMBL/GenBank/DDBJ databases">
        <authorList>
            <person name="Amaro Gonzalez C."/>
        </authorList>
    </citation>
    <scope>NUCLEOTIDE SEQUENCE</scope>
</reference>
<sequence length="60" mass="6749">MSLYCDFSGSRINDNKSKLFRFPLSTTEYINSLFTPSSASVALRVIMDVPTGTFSYTRTL</sequence>
<dbReference type="EMBL" id="GBXM01062275">
    <property type="protein sequence ID" value="JAH46302.1"/>
    <property type="molecule type" value="Transcribed_RNA"/>
</dbReference>
<reference evidence="1" key="2">
    <citation type="journal article" date="2015" name="Fish Shellfish Immunol.">
        <title>Early steps in the European eel (Anguilla anguilla)-Vibrio vulnificus interaction in the gills: Role of the RtxA13 toxin.</title>
        <authorList>
            <person name="Callol A."/>
            <person name="Pajuelo D."/>
            <person name="Ebbesson L."/>
            <person name="Teles M."/>
            <person name="MacKenzie S."/>
            <person name="Amaro C."/>
        </authorList>
    </citation>
    <scope>NUCLEOTIDE SEQUENCE</scope>
</reference>
<evidence type="ECO:0000313" key="1">
    <source>
        <dbReference type="EMBL" id="JAH46302.1"/>
    </source>
</evidence>
<protein>
    <submittedName>
        <fullName evidence="1">Uncharacterized protein</fullName>
    </submittedName>
</protein>
<dbReference type="AlphaFoldDB" id="A0A0E9SYI2"/>
<accession>A0A0E9SYI2</accession>